<dbReference type="InterPro" id="IPR001138">
    <property type="entry name" value="Zn2Cys6_DnaBD"/>
</dbReference>
<reference evidence="5 7" key="1">
    <citation type="journal article" date="2018" name="BMC Genomics">
        <title>Comparative genomics of the wheat fungal pathogen Pyrenophora tritici-repentis reveals chromosomal variations and genome plasticity.</title>
        <authorList>
            <person name="Moolhuijzen P."/>
            <person name="See P.T."/>
            <person name="Hane J.K."/>
            <person name="Shi G."/>
            <person name="Liu Z."/>
            <person name="Oliver R.P."/>
            <person name="Moffat C.S."/>
        </authorList>
    </citation>
    <scope>NUCLEOTIDE SEQUENCE [LARGE SCALE GENOMIC DNA]</scope>
    <source>
        <strain evidence="5">M4</strain>
    </source>
</reference>
<dbReference type="CDD" id="cd00067">
    <property type="entry name" value="GAL4"/>
    <property type="match status" value="1"/>
</dbReference>
<reference evidence="6" key="2">
    <citation type="submission" date="2021-05" db="EMBL/GenBank/DDBJ databases">
        <authorList>
            <person name="Moolhuijzen P.M."/>
            <person name="Moffat C.S."/>
        </authorList>
    </citation>
    <scope>NUCLEOTIDE SEQUENCE</scope>
    <source>
        <strain evidence="6">86-124</strain>
    </source>
</reference>
<dbReference type="GO" id="GO:0008270">
    <property type="term" value="F:zinc ion binding"/>
    <property type="evidence" value="ECO:0007669"/>
    <property type="project" value="InterPro"/>
</dbReference>
<feature type="domain" description="Zn(2)-C6 fungal-type" evidence="4">
    <location>
        <begin position="52"/>
        <end position="82"/>
    </location>
</feature>
<proteinExistence type="predicted"/>
<feature type="transmembrane region" description="Helical" evidence="3">
    <location>
        <begin position="250"/>
        <end position="274"/>
    </location>
</feature>
<dbReference type="InterPro" id="IPR036864">
    <property type="entry name" value="Zn2-C6_fun-type_DNA-bd_sf"/>
</dbReference>
<gene>
    <name evidence="6" type="ORF">Ptr86124_007352</name>
    <name evidence="5" type="ORF">PtrM4_017510</name>
</gene>
<dbReference type="PROSITE" id="PS00463">
    <property type="entry name" value="ZN2_CY6_FUNGAL_1"/>
    <property type="match status" value="1"/>
</dbReference>
<evidence type="ECO:0000256" key="2">
    <source>
        <dbReference type="SAM" id="MobiDB-lite"/>
    </source>
</evidence>
<feature type="region of interest" description="Disordered" evidence="2">
    <location>
        <begin position="86"/>
        <end position="106"/>
    </location>
</feature>
<dbReference type="SUPFAM" id="SSF57701">
    <property type="entry name" value="Zn2/Cys6 DNA-binding domain"/>
    <property type="match status" value="1"/>
</dbReference>
<evidence type="ECO:0000313" key="7">
    <source>
        <dbReference type="Proteomes" id="UP000245464"/>
    </source>
</evidence>
<keyword evidence="3" id="KW-1133">Transmembrane helix</keyword>
<keyword evidence="8" id="KW-1185">Reference proteome</keyword>
<name>A0A834S7Y0_9PLEO</name>
<dbReference type="EMBL" id="NQIK02000001">
    <property type="protein sequence ID" value="KAF7577511.1"/>
    <property type="molecule type" value="Genomic_DNA"/>
</dbReference>
<dbReference type="GO" id="GO:0000981">
    <property type="term" value="F:DNA-binding transcription factor activity, RNA polymerase II-specific"/>
    <property type="evidence" value="ECO:0007669"/>
    <property type="project" value="InterPro"/>
</dbReference>
<dbReference type="Pfam" id="PF11951">
    <property type="entry name" value="Fungal_trans_2"/>
    <property type="match status" value="1"/>
</dbReference>
<evidence type="ECO:0000259" key="4">
    <source>
        <dbReference type="PROSITE" id="PS00463"/>
    </source>
</evidence>
<reference evidence="6" key="3">
    <citation type="journal article" date="2022" name="bioRxiv">
        <title>A global pangenome for the wheat fungal pathogen Pyrenophora tritici-repentis and prediction of effector protein structural homology.</title>
        <authorList>
            <person name="Moolhuijzen P."/>
            <person name="See P.T."/>
            <person name="Shi G."/>
            <person name="Powell H.R."/>
            <person name="Cockram J."/>
            <person name="Jorgensen L.N."/>
            <person name="Benslimane H."/>
            <person name="Strelkov S.E."/>
            <person name="Turner J."/>
            <person name="Liu Z."/>
            <person name="Moffat C.S."/>
        </authorList>
    </citation>
    <scope>NUCLEOTIDE SEQUENCE</scope>
    <source>
        <strain evidence="6">86-124</strain>
    </source>
</reference>
<dbReference type="Proteomes" id="UP000245464">
    <property type="component" value="Chromosome 1"/>
</dbReference>
<dbReference type="EMBL" id="NRDI02000009">
    <property type="protein sequence ID" value="KAI1513450.1"/>
    <property type="molecule type" value="Genomic_DNA"/>
</dbReference>
<evidence type="ECO:0000256" key="1">
    <source>
        <dbReference type="ARBA" id="ARBA00023242"/>
    </source>
</evidence>
<evidence type="ECO:0000256" key="3">
    <source>
        <dbReference type="SAM" id="Phobius"/>
    </source>
</evidence>
<keyword evidence="3" id="KW-0812">Transmembrane</keyword>
<accession>A0A834S7Y0</accession>
<evidence type="ECO:0000313" key="6">
    <source>
        <dbReference type="EMBL" id="KAI1513450.1"/>
    </source>
</evidence>
<sequence length="520" mass="58557">MARVPVVTQQSAGVSHRLADSWSLQHCQMSSNEPTTARLGSSAMDRSKTRRACDRCHAVKEKCRRIPSQDSCERCHRLQKPCQTLRPVGTAGRKPRYPRTEDTTTRRGRWIRSEASPCASSPAYSAGEITPAPSPHTPRVELVSLVRSPSILAGLSEREMHLITCISQGRPRIEQFLIAPSFRLAHHKAVARHLYDASPWIQDALIATAALLTSEYSPEPYPEDQLIGHRRAASAVSTLRSVTKMSPGDLPIILVVAISAITFALHITGSAFTITQHSLSIIKPVYHQSLELDSDSHAFVICLIHEDADECMLRAELPTLRFLVQRPEGFVDRYLGISSPLLVHMHDICVVSHALCHEENPNLGDIARALDKIERAVDEWTPTLPDGYATRFLQEEVVSLLGQAKVYRWSLLLIIHRLRHPYGTETAKGSLLADAIIDELRLTLEYTQRTVPFVRANFMVACFELDSRAKRQVVMDMVEDAIEFSSEYRARVRQQLTAFWSMRDCEDKIHWCDIIPRLPQ</sequence>
<reference evidence="8" key="4">
    <citation type="journal article" date="2022" name="Microb. Genom.">
        <title>A global pangenome for the wheat fungal pathogen Pyrenophora tritici-repentis and prediction of effector protein structural homology.</title>
        <authorList>
            <person name="Moolhuijzen P.M."/>
            <person name="See P.T."/>
            <person name="Shi G."/>
            <person name="Powell H.R."/>
            <person name="Cockram J."/>
            <person name="Jorgensen L.N."/>
            <person name="Benslimane H."/>
            <person name="Strelkov S.E."/>
            <person name="Turner J."/>
            <person name="Liu Z."/>
            <person name="Moffat C.S."/>
        </authorList>
    </citation>
    <scope>NUCLEOTIDE SEQUENCE [LARGE SCALE GENOMIC DNA]</scope>
</reference>
<organism evidence="5 7">
    <name type="scientific">Pyrenophora tritici-repentis</name>
    <dbReference type="NCBI Taxonomy" id="45151"/>
    <lineage>
        <taxon>Eukaryota</taxon>
        <taxon>Fungi</taxon>
        <taxon>Dikarya</taxon>
        <taxon>Ascomycota</taxon>
        <taxon>Pezizomycotina</taxon>
        <taxon>Dothideomycetes</taxon>
        <taxon>Pleosporomycetidae</taxon>
        <taxon>Pleosporales</taxon>
        <taxon>Pleosporineae</taxon>
        <taxon>Pleosporaceae</taxon>
        <taxon>Pyrenophora</taxon>
    </lineage>
</organism>
<dbReference type="Proteomes" id="UP000249757">
    <property type="component" value="Unassembled WGS sequence"/>
</dbReference>
<keyword evidence="3" id="KW-0472">Membrane</keyword>
<evidence type="ECO:0000313" key="8">
    <source>
        <dbReference type="Proteomes" id="UP000249757"/>
    </source>
</evidence>
<comment type="caution">
    <text evidence="5">The sequence shown here is derived from an EMBL/GenBank/DDBJ whole genome shotgun (WGS) entry which is preliminary data.</text>
</comment>
<dbReference type="AlphaFoldDB" id="A0A834S7Y0"/>
<dbReference type="InterPro" id="IPR021858">
    <property type="entry name" value="Fun_TF"/>
</dbReference>
<keyword evidence="1" id="KW-0539">Nucleus</keyword>
<evidence type="ECO:0000313" key="5">
    <source>
        <dbReference type="EMBL" id="KAF7577511.1"/>
    </source>
</evidence>
<protein>
    <submittedName>
        <fullName evidence="5">Fungal-trans-2 domain containing protein</fullName>
    </submittedName>
    <submittedName>
        <fullName evidence="6">N-terminal domain containing protein</fullName>
    </submittedName>
</protein>